<protein>
    <recommendedName>
        <fullName evidence="2">Bacteriophage lambda Replication protein O N-terminal domain-containing protein</fullName>
    </recommendedName>
</protein>
<dbReference type="Proteomes" id="UP000464013">
    <property type="component" value="Chromosome"/>
</dbReference>
<dbReference type="KEGG" id="htx:EKK97_13900"/>
<reference evidence="3 4" key="1">
    <citation type="submission" date="2019-01" db="EMBL/GenBank/DDBJ databases">
        <title>Complete genome of a denitifying bacterium Halomons sp. BC-M4-5.</title>
        <authorList>
            <person name="Wang L."/>
            <person name="Shao Z."/>
        </authorList>
    </citation>
    <scope>NUCLEOTIDE SEQUENCE [LARGE SCALE GENOMIC DNA]</scope>
    <source>
        <strain evidence="3 4">BC-M4-5</strain>
    </source>
</reference>
<accession>A0A6I6SIG5</accession>
<dbReference type="AlphaFoldDB" id="A0A6I6SIG5"/>
<evidence type="ECO:0000259" key="2">
    <source>
        <dbReference type="Pfam" id="PF04492"/>
    </source>
</evidence>
<dbReference type="EMBL" id="CP035042">
    <property type="protein sequence ID" value="QHC50458.1"/>
    <property type="molecule type" value="Genomic_DNA"/>
</dbReference>
<dbReference type="InterPro" id="IPR006497">
    <property type="entry name" value="Phage_lambda_VrpO_N"/>
</dbReference>
<gene>
    <name evidence="3" type="ORF">EKK97_13900</name>
</gene>
<dbReference type="OrthoDB" id="6313655at2"/>
<evidence type="ECO:0000256" key="1">
    <source>
        <dbReference type="SAM" id="MobiDB-lite"/>
    </source>
</evidence>
<dbReference type="RefSeq" id="WP_159552723.1">
    <property type="nucleotide sequence ID" value="NZ_CP035042.1"/>
</dbReference>
<sequence>MSNVAYLPGHEPESVPAETPRGPQVEDGYTRIANELYEVVNNVHTCPVTIRQMRVIHAVIRRTYGFNKSFDRIADTQLAADTGLPRQMVNKAKNELIDMHVLVLDGRKLGINKHYAEWDFSAKPKKKAPAPKQKQNADSVSKMLTQNVSKTETHKRQKDTHMNTYVFIAHRLAPNALVDLRLNHFPIKRPKAPALPNCPHNEIIDLWGEVMPEKPQPAKNLWAGTERARNLAARWKAGFSIKHERTGKPLYTNREEGIAWWGRFFKFLRKSEFLMQDHRWFKLDWVVNKTNFTKIMELSYHEDMAQ</sequence>
<feature type="domain" description="Bacteriophage lambda Replication protein O N-terminal" evidence="2">
    <location>
        <begin position="24"/>
        <end position="118"/>
    </location>
</feature>
<dbReference type="Gene3D" id="1.10.10.10">
    <property type="entry name" value="Winged helix-like DNA-binding domain superfamily/Winged helix DNA-binding domain"/>
    <property type="match status" value="1"/>
</dbReference>
<feature type="region of interest" description="Disordered" evidence="1">
    <location>
        <begin position="1"/>
        <end position="23"/>
    </location>
</feature>
<dbReference type="NCBIfam" id="TIGR01610">
    <property type="entry name" value="phage_O_Nterm"/>
    <property type="match status" value="1"/>
</dbReference>
<feature type="region of interest" description="Disordered" evidence="1">
    <location>
        <begin position="122"/>
        <end position="141"/>
    </location>
</feature>
<evidence type="ECO:0000313" key="3">
    <source>
        <dbReference type="EMBL" id="QHC50458.1"/>
    </source>
</evidence>
<proteinExistence type="predicted"/>
<keyword evidence="4" id="KW-1185">Reference proteome</keyword>
<dbReference type="InterPro" id="IPR036388">
    <property type="entry name" value="WH-like_DNA-bd_sf"/>
</dbReference>
<evidence type="ECO:0000313" key="4">
    <source>
        <dbReference type="Proteomes" id="UP000464013"/>
    </source>
</evidence>
<dbReference type="GO" id="GO:0006260">
    <property type="term" value="P:DNA replication"/>
    <property type="evidence" value="ECO:0007669"/>
    <property type="project" value="InterPro"/>
</dbReference>
<dbReference type="Pfam" id="PF04492">
    <property type="entry name" value="Phage_rep_O"/>
    <property type="match status" value="1"/>
</dbReference>
<name>A0A6I6SIG5_9GAMM</name>
<organism evidence="3 4">
    <name type="scientific">Billgrantia tianxiuensis</name>
    <dbReference type="NCBI Taxonomy" id="2497861"/>
    <lineage>
        <taxon>Bacteria</taxon>
        <taxon>Pseudomonadati</taxon>
        <taxon>Pseudomonadota</taxon>
        <taxon>Gammaproteobacteria</taxon>
        <taxon>Oceanospirillales</taxon>
        <taxon>Halomonadaceae</taxon>
        <taxon>Billgrantia</taxon>
    </lineage>
</organism>